<organism evidence="2 3">
    <name type="scientific">Streptomyces catenulae</name>
    <dbReference type="NCBI Taxonomy" id="66875"/>
    <lineage>
        <taxon>Bacteria</taxon>
        <taxon>Bacillati</taxon>
        <taxon>Actinomycetota</taxon>
        <taxon>Actinomycetes</taxon>
        <taxon>Kitasatosporales</taxon>
        <taxon>Streptomycetaceae</taxon>
        <taxon>Streptomyces</taxon>
    </lineage>
</organism>
<accession>A0ABV2YT12</accession>
<dbReference type="EMBL" id="JBEZVI010000001">
    <property type="protein sequence ID" value="MEU3708679.1"/>
    <property type="molecule type" value="Genomic_DNA"/>
</dbReference>
<evidence type="ECO:0000313" key="2">
    <source>
        <dbReference type="EMBL" id="MEU3708679.1"/>
    </source>
</evidence>
<evidence type="ECO:0000313" key="3">
    <source>
        <dbReference type="Proteomes" id="UP001550853"/>
    </source>
</evidence>
<keyword evidence="3" id="KW-1185">Reference proteome</keyword>
<dbReference type="Proteomes" id="UP001550853">
    <property type="component" value="Unassembled WGS sequence"/>
</dbReference>
<dbReference type="RefSeq" id="WP_051739127.1">
    <property type="nucleotide sequence ID" value="NZ_JBEZVI010000001.1"/>
</dbReference>
<reference evidence="2 3" key="1">
    <citation type="submission" date="2024-06" db="EMBL/GenBank/DDBJ databases">
        <title>The Natural Products Discovery Center: Release of the First 8490 Sequenced Strains for Exploring Actinobacteria Biosynthetic Diversity.</title>
        <authorList>
            <person name="Kalkreuter E."/>
            <person name="Kautsar S.A."/>
            <person name="Yang D."/>
            <person name="Bader C.D."/>
            <person name="Teijaro C.N."/>
            <person name="Fluegel L."/>
            <person name="Davis C.M."/>
            <person name="Simpson J.R."/>
            <person name="Lauterbach L."/>
            <person name="Steele A.D."/>
            <person name="Gui C."/>
            <person name="Meng S."/>
            <person name="Li G."/>
            <person name="Viehrig K."/>
            <person name="Ye F."/>
            <person name="Su P."/>
            <person name="Kiefer A.F."/>
            <person name="Nichols A."/>
            <person name="Cepeda A.J."/>
            <person name="Yan W."/>
            <person name="Fan B."/>
            <person name="Jiang Y."/>
            <person name="Adhikari A."/>
            <person name="Zheng C.-J."/>
            <person name="Schuster L."/>
            <person name="Cowan T.M."/>
            <person name="Smanski M.J."/>
            <person name="Chevrette M.G."/>
            <person name="De Carvalho L.P.S."/>
            <person name="Shen B."/>
        </authorList>
    </citation>
    <scope>NUCLEOTIDE SEQUENCE [LARGE SCALE GENOMIC DNA]</scope>
    <source>
        <strain evidence="2 3">NPDC033039</strain>
    </source>
</reference>
<comment type="caution">
    <text evidence="2">The sequence shown here is derived from an EMBL/GenBank/DDBJ whole genome shotgun (WGS) entry which is preliminary data.</text>
</comment>
<sequence length="172" mass="18280">MSPQKPDPIDLDPTKAPVYGLRGANNAQISVDAQMLRVFSTQLGGTDGSGGLVANLATQINTINTVMSQLKLAWAGRTKEEVESFYDRWDACMTDLFGKEGDAASSENAVLPRIAFSLGAAGNNYLRAEDSIVKEFTDFKTQISGDGSGADPNAAPKDINDPKMTAIAETYG</sequence>
<feature type="region of interest" description="Disordered" evidence="1">
    <location>
        <begin position="143"/>
        <end position="172"/>
    </location>
</feature>
<name>A0ABV2YT12_9ACTN</name>
<protein>
    <submittedName>
        <fullName evidence="2">WXG100 family type VII secretion target</fullName>
    </submittedName>
</protein>
<dbReference type="Gene3D" id="1.10.287.1060">
    <property type="entry name" value="ESAT-6-like"/>
    <property type="match status" value="1"/>
</dbReference>
<gene>
    <name evidence="2" type="ORF">AB0E61_01090</name>
</gene>
<evidence type="ECO:0000256" key="1">
    <source>
        <dbReference type="SAM" id="MobiDB-lite"/>
    </source>
</evidence>
<proteinExistence type="predicted"/>